<evidence type="ECO:0000313" key="6">
    <source>
        <dbReference type="EMBL" id="CAD8840269.1"/>
    </source>
</evidence>
<dbReference type="InterPro" id="IPR003029">
    <property type="entry name" value="S1_domain"/>
</dbReference>
<evidence type="ECO:0000256" key="1">
    <source>
        <dbReference type="ARBA" id="ARBA00007223"/>
    </source>
</evidence>
<feature type="compositionally biased region" description="Basic and acidic residues" evidence="4">
    <location>
        <begin position="331"/>
        <end position="352"/>
    </location>
</feature>
<evidence type="ECO:0000259" key="5">
    <source>
        <dbReference type="PROSITE" id="PS50126"/>
    </source>
</evidence>
<gene>
    <name evidence="6" type="ORF">NSCI0253_LOCUS14617</name>
</gene>
<sequence length="360" mass="40511">MAQGSSGHSFLCSTPPWQPLSGEMLSNPEGRFYEAEFPELEEVVVVQVKRIVDMGAYASLLEYNGREGMMLLSELSKRRIRSVSKLLRVGRNELCLVHRLDVEKGYIDLSKRRVTPEDAIAKEEQFAKAKTVHGIMRHVALTNDIPVEELCNKVAWPLYKNHGNAYDAFRKHINEELNLWDEIDFSQPGMDLTHLAEQIKENIEADLRRKLMQHMLRMRAKIEVSCSEYEGIDAIREALTAGLEASTEECEVKIKLIAHPQFVLTCMTRDKVLGLQAIQKAMSLIQERIESKGGVYVVTTAPEVVGNDDHHEAAGSDAGSENGSSSESESEQSHMGELDEDALKELEKRAVDDKDEDDDK</sequence>
<feature type="region of interest" description="Disordered" evidence="4">
    <location>
        <begin position="306"/>
        <end position="360"/>
    </location>
</feature>
<dbReference type="PANTHER" id="PTHR10602:SF0">
    <property type="entry name" value="EUKARYOTIC TRANSLATION INITIATION FACTOR 2 SUBUNIT 1"/>
    <property type="match status" value="1"/>
</dbReference>
<dbReference type="Pfam" id="PF00575">
    <property type="entry name" value="S1"/>
    <property type="match status" value="1"/>
</dbReference>
<dbReference type="GO" id="GO:0003723">
    <property type="term" value="F:RNA binding"/>
    <property type="evidence" value="ECO:0007669"/>
    <property type="project" value="InterPro"/>
</dbReference>
<dbReference type="GO" id="GO:0005850">
    <property type="term" value="C:eukaryotic translation initiation factor 2 complex"/>
    <property type="evidence" value="ECO:0007669"/>
    <property type="project" value="TreeGrafter"/>
</dbReference>
<dbReference type="SUPFAM" id="SSF110993">
    <property type="entry name" value="eIF-2-alpha, C-terminal domain"/>
    <property type="match status" value="1"/>
</dbReference>
<dbReference type="SMART" id="SM00316">
    <property type="entry name" value="S1"/>
    <property type="match status" value="1"/>
</dbReference>
<dbReference type="CDD" id="cd04452">
    <property type="entry name" value="S1_IF2_alpha"/>
    <property type="match status" value="1"/>
</dbReference>
<accession>A0A7S1A2M2</accession>
<proteinExistence type="inferred from homology"/>
<protein>
    <recommendedName>
        <fullName evidence="5">S1 motif domain-containing protein</fullName>
    </recommendedName>
</protein>
<comment type="similarity">
    <text evidence="1">Belongs to the eIF-2-alpha family.</text>
</comment>
<dbReference type="InterPro" id="IPR024055">
    <property type="entry name" value="TIF2_asu_C"/>
</dbReference>
<dbReference type="GO" id="GO:0043022">
    <property type="term" value="F:ribosome binding"/>
    <property type="evidence" value="ECO:0007669"/>
    <property type="project" value="TreeGrafter"/>
</dbReference>
<dbReference type="InterPro" id="IPR044126">
    <property type="entry name" value="S1_IF2_alpha"/>
</dbReference>
<evidence type="ECO:0000256" key="4">
    <source>
        <dbReference type="SAM" id="MobiDB-lite"/>
    </source>
</evidence>
<feature type="compositionally biased region" description="Low complexity" evidence="4">
    <location>
        <begin position="315"/>
        <end position="327"/>
    </location>
</feature>
<dbReference type="SUPFAM" id="SSF116742">
    <property type="entry name" value="eIF2alpha middle domain-like"/>
    <property type="match status" value="1"/>
</dbReference>
<dbReference type="FunFam" id="2.40.50.140:FF:000015">
    <property type="entry name" value="Eukaryotic translation initiation factor 2 subunit alpha"/>
    <property type="match status" value="1"/>
</dbReference>
<name>A0A7S1A2M2_NOCSC</name>
<evidence type="ECO:0000256" key="3">
    <source>
        <dbReference type="ARBA" id="ARBA00022917"/>
    </source>
</evidence>
<dbReference type="EMBL" id="HBFQ01020952">
    <property type="protein sequence ID" value="CAD8840269.1"/>
    <property type="molecule type" value="Transcribed_RNA"/>
</dbReference>
<dbReference type="SUPFAM" id="SSF50249">
    <property type="entry name" value="Nucleic acid-binding proteins"/>
    <property type="match status" value="1"/>
</dbReference>
<dbReference type="Gene3D" id="1.10.150.190">
    <property type="entry name" value="Translation initiation factor 2, subunit 1, domain 2"/>
    <property type="match status" value="1"/>
</dbReference>
<reference evidence="6" key="1">
    <citation type="submission" date="2021-01" db="EMBL/GenBank/DDBJ databases">
        <authorList>
            <person name="Corre E."/>
            <person name="Pelletier E."/>
            <person name="Niang G."/>
            <person name="Scheremetjew M."/>
            <person name="Finn R."/>
            <person name="Kale V."/>
            <person name="Holt S."/>
            <person name="Cochrane G."/>
            <person name="Meng A."/>
            <person name="Brown T."/>
            <person name="Cohen L."/>
        </authorList>
    </citation>
    <scope>NUCLEOTIDE SEQUENCE</scope>
</reference>
<keyword evidence="2" id="KW-0396">Initiation factor</keyword>
<dbReference type="Pfam" id="PF07541">
    <property type="entry name" value="EIF_2_alpha"/>
    <property type="match status" value="1"/>
</dbReference>
<dbReference type="AlphaFoldDB" id="A0A7S1A2M2"/>
<keyword evidence="3" id="KW-0648">Protein biosynthesis</keyword>
<dbReference type="InterPro" id="IPR012340">
    <property type="entry name" value="NA-bd_OB-fold"/>
</dbReference>
<dbReference type="PROSITE" id="PS50126">
    <property type="entry name" value="S1"/>
    <property type="match status" value="1"/>
</dbReference>
<feature type="domain" description="S1 motif" evidence="5">
    <location>
        <begin position="41"/>
        <end position="112"/>
    </location>
</feature>
<dbReference type="GO" id="GO:0033290">
    <property type="term" value="C:eukaryotic 48S preinitiation complex"/>
    <property type="evidence" value="ECO:0007669"/>
    <property type="project" value="TreeGrafter"/>
</dbReference>
<dbReference type="InterPro" id="IPR011488">
    <property type="entry name" value="TIF_2_asu"/>
</dbReference>
<dbReference type="Gene3D" id="3.30.70.1130">
    <property type="entry name" value="EIF_2_alpha"/>
    <property type="match status" value="1"/>
</dbReference>
<organism evidence="6">
    <name type="scientific">Noctiluca scintillans</name>
    <name type="common">Sea sparkle</name>
    <name type="synonym">Red tide dinoflagellate</name>
    <dbReference type="NCBI Taxonomy" id="2966"/>
    <lineage>
        <taxon>Eukaryota</taxon>
        <taxon>Sar</taxon>
        <taxon>Alveolata</taxon>
        <taxon>Dinophyceae</taxon>
        <taxon>Noctilucales</taxon>
        <taxon>Noctilucaceae</taxon>
        <taxon>Noctiluca</taxon>
    </lineage>
</organism>
<dbReference type="GO" id="GO:0003743">
    <property type="term" value="F:translation initiation factor activity"/>
    <property type="evidence" value="ECO:0007669"/>
    <property type="project" value="UniProtKB-KW"/>
</dbReference>
<dbReference type="InterPro" id="IPR024054">
    <property type="entry name" value="TIF2_asu_middle_sf"/>
</dbReference>
<dbReference type="PANTHER" id="PTHR10602">
    <property type="entry name" value="EUKARYOTIC TRANSLATION INITIATION FACTOR 2 SUBUNIT 1"/>
    <property type="match status" value="1"/>
</dbReference>
<evidence type="ECO:0000256" key="2">
    <source>
        <dbReference type="ARBA" id="ARBA00022540"/>
    </source>
</evidence>
<dbReference type="Gene3D" id="2.40.50.140">
    <property type="entry name" value="Nucleic acid-binding proteins"/>
    <property type="match status" value="1"/>
</dbReference>